<name>A0A8W8LWQ4_MAGGI</name>
<dbReference type="AlphaFoldDB" id="A0A8W8LWQ4"/>
<feature type="region of interest" description="Disordered" evidence="1">
    <location>
        <begin position="41"/>
        <end position="212"/>
    </location>
</feature>
<keyword evidence="2" id="KW-0732">Signal</keyword>
<evidence type="ECO:0000256" key="2">
    <source>
        <dbReference type="SAM" id="SignalP"/>
    </source>
</evidence>
<accession>A0A8W8LWQ4</accession>
<organism evidence="3 4">
    <name type="scientific">Magallana gigas</name>
    <name type="common">Pacific oyster</name>
    <name type="synonym">Crassostrea gigas</name>
    <dbReference type="NCBI Taxonomy" id="29159"/>
    <lineage>
        <taxon>Eukaryota</taxon>
        <taxon>Metazoa</taxon>
        <taxon>Spiralia</taxon>
        <taxon>Lophotrochozoa</taxon>
        <taxon>Mollusca</taxon>
        <taxon>Bivalvia</taxon>
        <taxon>Autobranchia</taxon>
        <taxon>Pteriomorphia</taxon>
        <taxon>Ostreida</taxon>
        <taxon>Ostreoidea</taxon>
        <taxon>Ostreidae</taxon>
        <taxon>Magallana</taxon>
    </lineage>
</organism>
<keyword evidence="4" id="KW-1185">Reference proteome</keyword>
<feature type="compositionally biased region" description="Basic and acidic residues" evidence="1">
    <location>
        <begin position="84"/>
        <end position="103"/>
    </location>
</feature>
<feature type="compositionally biased region" description="Basic and acidic residues" evidence="1">
    <location>
        <begin position="111"/>
        <end position="141"/>
    </location>
</feature>
<evidence type="ECO:0000313" key="3">
    <source>
        <dbReference type="EnsemblMetazoa" id="G30160.2:cds"/>
    </source>
</evidence>
<evidence type="ECO:0000313" key="4">
    <source>
        <dbReference type="Proteomes" id="UP000005408"/>
    </source>
</evidence>
<feature type="chain" id="PRO_5036490529" evidence="2">
    <location>
        <begin position="20"/>
        <end position="212"/>
    </location>
</feature>
<dbReference type="EnsemblMetazoa" id="G30160.2">
    <property type="protein sequence ID" value="G30160.2:cds"/>
    <property type="gene ID" value="G30160"/>
</dbReference>
<proteinExistence type="predicted"/>
<reference evidence="3" key="1">
    <citation type="submission" date="2022-08" db="UniProtKB">
        <authorList>
            <consortium name="EnsemblMetazoa"/>
        </authorList>
    </citation>
    <scope>IDENTIFICATION</scope>
    <source>
        <strain evidence="3">05x7-T-G4-1.051#20</strain>
    </source>
</reference>
<feature type="compositionally biased region" description="Basic and acidic residues" evidence="1">
    <location>
        <begin position="173"/>
        <end position="212"/>
    </location>
</feature>
<feature type="signal peptide" evidence="2">
    <location>
        <begin position="1"/>
        <end position="19"/>
    </location>
</feature>
<evidence type="ECO:0000256" key="1">
    <source>
        <dbReference type="SAM" id="MobiDB-lite"/>
    </source>
</evidence>
<protein>
    <submittedName>
        <fullName evidence="3">Uncharacterized protein</fullName>
    </submittedName>
</protein>
<feature type="compositionally biased region" description="Basic and acidic residues" evidence="1">
    <location>
        <begin position="149"/>
        <end position="166"/>
    </location>
</feature>
<dbReference type="Proteomes" id="UP000005408">
    <property type="component" value="Unassembled WGS sequence"/>
</dbReference>
<feature type="compositionally biased region" description="Basic and acidic residues" evidence="1">
    <location>
        <begin position="50"/>
        <end position="73"/>
    </location>
</feature>
<sequence length="212" mass="25287">MRPTLVCLTFLCGCLLVRARSSTPKNGEEKDALNRLERVLKNLEKQGVGDNKKFERREHPLRDGDNENGERRRPPPCVADDEDCERRQLPRDERQSDRDEPIRRPLPRALGQREIEQRNNRQKPPQRDERQSAKYMYDPRRRPPFRGQRKSEVNSERRQLLQREDLQNNPGGPERRPPSRGEHEIEESGNRRRPPQRDERQTDRDELSEKIY</sequence>